<feature type="region of interest" description="Disordered" evidence="4">
    <location>
        <begin position="214"/>
        <end position="273"/>
    </location>
</feature>
<gene>
    <name evidence="6" type="ORF">SHJJP9002_002718</name>
</gene>
<keyword evidence="7" id="KW-1185">Reference proteome</keyword>
<evidence type="ECO:0000256" key="2">
    <source>
        <dbReference type="ARBA" id="ARBA00023054"/>
    </source>
</evidence>
<dbReference type="InterPro" id="IPR050465">
    <property type="entry name" value="UPF0194_transport"/>
</dbReference>
<geneLocation type="plasmid" evidence="6 7">
    <name>unnamed2</name>
</geneLocation>
<dbReference type="EMBL" id="CP133008">
    <property type="protein sequence ID" value="WZG10741.1"/>
    <property type="molecule type" value="Genomic_DNA"/>
</dbReference>
<proteinExistence type="predicted"/>
<comment type="subcellular location">
    <subcellularLocation>
        <location evidence="1">Cell envelope</location>
    </subcellularLocation>
</comment>
<evidence type="ECO:0000313" key="7">
    <source>
        <dbReference type="Proteomes" id="UP001468345"/>
    </source>
</evidence>
<evidence type="ECO:0000313" key="6">
    <source>
        <dbReference type="EMBL" id="WZG10741.1"/>
    </source>
</evidence>
<keyword evidence="5" id="KW-0812">Transmembrane</keyword>
<dbReference type="PANTHER" id="PTHR32347">
    <property type="entry name" value="EFFLUX SYSTEM COMPONENT YKNX-RELATED"/>
    <property type="match status" value="1"/>
</dbReference>
<protein>
    <submittedName>
        <fullName evidence="6">Efflux RND transporter periplasmic adaptor subunit</fullName>
    </submittedName>
</protein>
<feature type="coiled-coil region" evidence="3">
    <location>
        <begin position="125"/>
        <end position="152"/>
    </location>
</feature>
<dbReference type="Gene3D" id="2.40.30.170">
    <property type="match status" value="1"/>
</dbReference>
<keyword evidence="6" id="KW-0614">Plasmid</keyword>
<sequence>MKKKWIWSIGIITIILLIIVAFVLRQTNSNSEEKDSYNTYKVETEHSLNLEGKASPHLVKTYNNNSQIGTYISTQVDDGQSVKQGDPLINYDINGNKRKQLANKVDEAQTSVNEDYQKINQSPSNNDLQKKLSQDQNTLNQAQQQLIQHDKQINDSVYAAFNGKVNIKKNDDISDGETIIQLVSNESEIKTAVSEFDLNKIKAGNKVDVKVASTGQKGEGQIKKISELPKSYESNLRESSASATTSISGDDNEGTSNPVENDPSGENDSESSKYTVVIGDIDIPVRAGYSMEIKVPLDSIKLPKTVLTKDNNVFVVNHEGKIKKRNIKIDKINGEIFVKDGLKKGEKLIKNPKKTMNNGDKVEVSS</sequence>
<dbReference type="Gene3D" id="2.40.420.20">
    <property type="match status" value="1"/>
</dbReference>
<dbReference type="RefSeq" id="WP_341637027.1">
    <property type="nucleotide sequence ID" value="NZ_CP133008.1"/>
</dbReference>
<keyword evidence="5" id="KW-0472">Membrane</keyword>
<accession>A0ABZ2WFH6</accession>
<keyword evidence="5" id="KW-1133">Transmembrane helix</keyword>
<organism evidence="6 7">
    <name type="scientific">Staphylococcus casei</name>
    <dbReference type="NCBI Taxonomy" id="201828"/>
    <lineage>
        <taxon>Bacteria</taxon>
        <taxon>Bacillati</taxon>
        <taxon>Bacillota</taxon>
        <taxon>Bacilli</taxon>
        <taxon>Bacillales</taxon>
        <taxon>Staphylococcaceae</taxon>
        <taxon>Staphylococcus</taxon>
    </lineage>
</organism>
<dbReference type="PANTHER" id="PTHR32347:SF14">
    <property type="entry name" value="EFFLUX SYSTEM COMPONENT YKNX-RELATED"/>
    <property type="match status" value="1"/>
</dbReference>
<reference evidence="6 7" key="1">
    <citation type="journal article" date="2024" name="ISME J.">
        <title>Staphylococcus epidermidis bacteriocin A37 kills natural competitors with a unique mechanism of action.</title>
        <authorList>
            <person name="Puls J.S."/>
            <person name="Winnerling B."/>
            <person name="Power J.J."/>
            <person name="Kruger A.M."/>
            <person name="Brajtenbach D."/>
            <person name="Johnson M."/>
            <person name="Bilici K."/>
            <person name="Camus L."/>
            <person name="Fliesswasser T."/>
            <person name="Schneider T."/>
            <person name="Sahl H.G."/>
            <person name="Ghosal D."/>
            <person name="Kubitscheck U."/>
            <person name="Heilbronner S."/>
            <person name="Grein F."/>
        </authorList>
    </citation>
    <scope>NUCLEOTIDE SEQUENCE [LARGE SCALE GENOMIC DNA]</scope>
    <source>
        <strain evidence="6 7">SCK7</strain>
    </source>
</reference>
<evidence type="ECO:0000256" key="4">
    <source>
        <dbReference type="SAM" id="MobiDB-lite"/>
    </source>
</evidence>
<evidence type="ECO:0000256" key="3">
    <source>
        <dbReference type="SAM" id="Coils"/>
    </source>
</evidence>
<keyword evidence="2 3" id="KW-0175">Coiled coil</keyword>
<dbReference type="Proteomes" id="UP001468345">
    <property type="component" value="Plasmid unnamed2"/>
</dbReference>
<name>A0ABZ2WFH6_9STAP</name>
<feature type="compositionally biased region" description="Polar residues" evidence="4">
    <location>
        <begin position="232"/>
        <end position="259"/>
    </location>
</feature>
<evidence type="ECO:0000256" key="5">
    <source>
        <dbReference type="SAM" id="Phobius"/>
    </source>
</evidence>
<evidence type="ECO:0000256" key="1">
    <source>
        <dbReference type="ARBA" id="ARBA00004196"/>
    </source>
</evidence>
<feature type="transmembrane region" description="Helical" evidence="5">
    <location>
        <begin position="6"/>
        <end position="24"/>
    </location>
</feature>